<dbReference type="PANTHER" id="PTHR13847">
    <property type="entry name" value="SARCOSINE DEHYDROGENASE-RELATED"/>
    <property type="match status" value="1"/>
</dbReference>
<evidence type="ECO:0000256" key="1">
    <source>
        <dbReference type="ARBA" id="ARBA00023002"/>
    </source>
</evidence>
<keyword evidence="4" id="KW-1185">Reference proteome</keyword>
<dbReference type="AlphaFoldDB" id="A0A1I6QEX7"/>
<dbReference type="InterPro" id="IPR006076">
    <property type="entry name" value="FAD-dep_OxRdtase"/>
</dbReference>
<accession>A0A1I6QEX7</accession>
<dbReference type="SUPFAM" id="SSF54373">
    <property type="entry name" value="FAD-linked reductases, C-terminal domain"/>
    <property type="match status" value="1"/>
</dbReference>
<dbReference type="Gene3D" id="3.50.50.60">
    <property type="entry name" value="FAD/NAD(P)-binding domain"/>
    <property type="match status" value="2"/>
</dbReference>
<dbReference type="Pfam" id="PF01266">
    <property type="entry name" value="DAO"/>
    <property type="match status" value="1"/>
</dbReference>
<dbReference type="InterPro" id="IPR036188">
    <property type="entry name" value="FAD/NAD-bd_sf"/>
</dbReference>
<dbReference type="EMBL" id="FOZW01000002">
    <property type="protein sequence ID" value="SFS50885.1"/>
    <property type="molecule type" value="Genomic_DNA"/>
</dbReference>
<reference evidence="4" key="1">
    <citation type="submission" date="2016-10" db="EMBL/GenBank/DDBJ databases">
        <authorList>
            <person name="Varghese N."/>
            <person name="Submissions S."/>
        </authorList>
    </citation>
    <scope>NUCLEOTIDE SEQUENCE [LARGE SCALE GENOMIC DNA]</scope>
    <source>
        <strain evidence="4">DSM 26894</strain>
    </source>
</reference>
<evidence type="ECO:0000259" key="2">
    <source>
        <dbReference type="Pfam" id="PF01266"/>
    </source>
</evidence>
<proteinExistence type="predicted"/>
<evidence type="ECO:0000313" key="4">
    <source>
        <dbReference type="Proteomes" id="UP000199392"/>
    </source>
</evidence>
<dbReference type="OrthoDB" id="9805337at2"/>
<dbReference type="GO" id="GO:0016491">
    <property type="term" value="F:oxidoreductase activity"/>
    <property type="evidence" value="ECO:0007669"/>
    <property type="project" value="UniProtKB-KW"/>
</dbReference>
<dbReference type="RefSeq" id="WP_092419020.1">
    <property type="nucleotide sequence ID" value="NZ_FNCL01000001.1"/>
</dbReference>
<sequence length="416" mass="45109">MAEAEHTEILVIGAGIIGVTAALALQSEGHTVRLLDRTGVAAGTSVGNAGAFAYADVEPLATPGIMRKAPKWLLDPLGPLSLRPGYALQLTPWLLKFWRASRKDRYAAAVKAQSELMHLAQAAQERLITQVSGEPLMRREGQMQLYEGATSYKASLPSWELRRQHGVKFELLESPEAIAEIQPGVSRRFTHAGYTPEWMNTVDPALWTRHVAEAFVARGGTIEITEIRALRPLERGVEVETANGTLRAAKVVLAAGAWSHRIARTLGDSIPLDTERGYNTTFPTASFDLRTHLTFSDHGFVVTRIGEGLRVGGAVELGGLDLPPNYRRAETLVEKTAKFLSGFEPTGGKQWMGFRPSMPDSLPVISASPKSRDVIYAFGHGHLGLTQSAGTAQLITALCAGRAPGIDLSPFRADRF</sequence>
<keyword evidence="1" id="KW-0560">Oxidoreductase</keyword>
<dbReference type="Gene3D" id="3.30.9.10">
    <property type="entry name" value="D-Amino Acid Oxidase, subunit A, domain 2"/>
    <property type="match status" value="1"/>
</dbReference>
<gene>
    <name evidence="3" type="ORF">SAMN04488050_10224</name>
</gene>
<protein>
    <submittedName>
        <fullName evidence="3">D-amino-acid dehydrogenase</fullName>
    </submittedName>
</protein>
<evidence type="ECO:0000313" key="3">
    <source>
        <dbReference type="EMBL" id="SFS50885.1"/>
    </source>
</evidence>
<dbReference type="GO" id="GO:0005737">
    <property type="term" value="C:cytoplasm"/>
    <property type="evidence" value="ECO:0007669"/>
    <property type="project" value="TreeGrafter"/>
</dbReference>
<dbReference type="Proteomes" id="UP000199392">
    <property type="component" value="Unassembled WGS sequence"/>
</dbReference>
<dbReference type="STRING" id="311180.SAMN04488050_10224"/>
<dbReference type="SUPFAM" id="SSF51905">
    <property type="entry name" value="FAD/NAD(P)-binding domain"/>
    <property type="match status" value="1"/>
</dbReference>
<feature type="domain" description="FAD dependent oxidoreductase" evidence="2">
    <location>
        <begin position="9"/>
        <end position="398"/>
    </location>
</feature>
<organism evidence="3 4">
    <name type="scientific">Alloyangia pacifica</name>
    <dbReference type="NCBI Taxonomy" id="311180"/>
    <lineage>
        <taxon>Bacteria</taxon>
        <taxon>Pseudomonadati</taxon>
        <taxon>Pseudomonadota</taxon>
        <taxon>Alphaproteobacteria</taxon>
        <taxon>Rhodobacterales</taxon>
        <taxon>Roseobacteraceae</taxon>
        <taxon>Alloyangia</taxon>
    </lineage>
</organism>
<name>A0A1I6QEX7_9RHOB</name>
<dbReference type="PANTHER" id="PTHR13847:SF289">
    <property type="entry name" value="GLYCINE OXIDASE"/>
    <property type="match status" value="1"/>
</dbReference>